<dbReference type="PANTHER" id="PTHR43072">
    <property type="entry name" value="N-ACETYLTRANSFERASE"/>
    <property type="match status" value="1"/>
</dbReference>
<dbReference type="InterPro" id="IPR016181">
    <property type="entry name" value="Acyl_CoA_acyltransferase"/>
</dbReference>
<dbReference type="EMBL" id="SNWR01000002">
    <property type="protein sequence ID" value="TDO33162.1"/>
    <property type="molecule type" value="Genomic_DNA"/>
</dbReference>
<reference evidence="2 3" key="1">
    <citation type="submission" date="2019-03" db="EMBL/GenBank/DDBJ databases">
        <title>Sequencing the genomes of 1000 actinobacteria strains.</title>
        <authorList>
            <person name="Klenk H.-P."/>
        </authorList>
    </citation>
    <scope>NUCLEOTIDE SEQUENCE [LARGE SCALE GENOMIC DNA]</scope>
    <source>
        <strain evidence="2 3">DSM 43805</strain>
    </source>
</reference>
<keyword evidence="2" id="KW-0808">Transferase</keyword>
<accession>A0A4R6JC82</accession>
<protein>
    <submittedName>
        <fullName evidence="2">Acetyltransferase (GNAT) family protein</fullName>
    </submittedName>
</protein>
<proteinExistence type="predicted"/>
<feature type="domain" description="N-acetyltransferase" evidence="1">
    <location>
        <begin position="1"/>
        <end position="105"/>
    </location>
</feature>
<dbReference type="PROSITE" id="PS51186">
    <property type="entry name" value="GNAT"/>
    <property type="match status" value="1"/>
</dbReference>
<dbReference type="GO" id="GO:0016747">
    <property type="term" value="F:acyltransferase activity, transferring groups other than amino-acyl groups"/>
    <property type="evidence" value="ECO:0007669"/>
    <property type="project" value="InterPro"/>
</dbReference>
<evidence type="ECO:0000313" key="3">
    <source>
        <dbReference type="Proteomes" id="UP000294901"/>
    </source>
</evidence>
<dbReference type="PANTHER" id="PTHR43072:SF60">
    <property type="entry name" value="L-2,4-DIAMINOBUTYRIC ACID ACETYLTRANSFERASE"/>
    <property type="match status" value="1"/>
</dbReference>
<evidence type="ECO:0000313" key="2">
    <source>
        <dbReference type="EMBL" id="TDO33162.1"/>
    </source>
</evidence>
<dbReference type="CDD" id="cd04301">
    <property type="entry name" value="NAT_SF"/>
    <property type="match status" value="1"/>
</dbReference>
<dbReference type="Proteomes" id="UP000294901">
    <property type="component" value="Unassembled WGS sequence"/>
</dbReference>
<dbReference type="Pfam" id="PF00583">
    <property type="entry name" value="Acetyltransf_1"/>
    <property type="match status" value="1"/>
</dbReference>
<gene>
    <name evidence="2" type="ORF">C8E87_8647</name>
</gene>
<keyword evidence="3" id="KW-1185">Reference proteome</keyword>
<sequence>MAFVAFDGDEILGWCWGYHLVRPDTSSMLYLHRLEVTPERRRRGTGRALLRAFMSAGVRAGATRMFMTTGEANAAARALYESMGGGPATQGPTVNYWFPLQPDVAA</sequence>
<dbReference type="AlphaFoldDB" id="A0A4R6JC82"/>
<name>A0A4R6JC82_9ACTN</name>
<dbReference type="InterPro" id="IPR000182">
    <property type="entry name" value="GNAT_dom"/>
</dbReference>
<dbReference type="SUPFAM" id="SSF55729">
    <property type="entry name" value="Acyl-CoA N-acyltransferases (Nat)"/>
    <property type="match status" value="1"/>
</dbReference>
<evidence type="ECO:0000259" key="1">
    <source>
        <dbReference type="PROSITE" id="PS51186"/>
    </source>
</evidence>
<organism evidence="2 3">
    <name type="scientific">Paractinoplanes brasiliensis</name>
    <dbReference type="NCBI Taxonomy" id="52695"/>
    <lineage>
        <taxon>Bacteria</taxon>
        <taxon>Bacillati</taxon>
        <taxon>Actinomycetota</taxon>
        <taxon>Actinomycetes</taxon>
        <taxon>Micromonosporales</taxon>
        <taxon>Micromonosporaceae</taxon>
        <taxon>Paractinoplanes</taxon>
    </lineage>
</organism>
<comment type="caution">
    <text evidence="2">The sequence shown here is derived from an EMBL/GenBank/DDBJ whole genome shotgun (WGS) entry which is preliminary data.</text>
</comment>
<dbReference type="Gene3D" id="3.40.630.30">
    <property type="match status" value="1"/>
</dbReference>